<keyword evidence="3" id="KW-1185">Reference proteome</keyword>
<name>L5LKB0_MYODS</name>
<evidence type="ECO:0000256" key="1">
    <source>
        <dbReference type="SAM" id="MobiDB-lite"/>
    </source>
</evidence>
<evidence type="ECO:0000313" key="2">
    <source>
        <dbReference type="EMBL" id="ELK26824.1"/>
    </source>
</evidence>
<evidence type="ECO:0000313" key="3">
    <source>
        <dbReference type="Proteomes" id="UP000010556"/>
    </source>
</evidence>
<dbReference type="Proteomes" id="UP000010556">
    <property type="component" value="Unassembled WGS sequence"/>
</dbReference>
<proteinExistence type="predicted"/>
<feature type="compositionally biased region" description="Low complexity" evidence="1">
    <location>
        <begin position="152"/>
        <end position="168"/>
    </location>
</feature>
<dbReference type="AlphaFoldDB" id="L5LKB0"/>
<accession>L5LKB0</accession>
<protein>
    <submittedName>
        <fullName evidence="2">Uncharacterized protein</fullName>
    </submittedName>
</protein>
<organism evidence="2 3">
    <name type="scientific">Myotis davidii</name>
    <name type="common">David's myotis</name>
    <dbReference type="NCBI Taxonomy" id="225400"/>
    <lineage>
        <taxon>Eukaryota</taxon>
        <taxon>Metazoa</taxon>
        <taxon>Chordata</taxon>
        <taxon>Craniata</taxon>
        <taxon>Vertebrata</taxon>
        <taxon>Euteleostomi</taxon>
        <taxon>Mammalia</taxon>
        <taxon>Eutheria</taxon>
        <taxon>Laurasiatheria</taxon>
        <taxon>Chiroptera</taxon>
        <taxon>Yangochiroptera</taxon>
        <taxon>Vespertilionidae</taxon>
        <taxon>Myotis</taxon>
    </lineage>
</organism>
<sequence>MNGRSCSMNLHRISGTPQGPGMVSGQHIPPIRAHLGTPGPSSCGSAPSPGIGSLANSLHLKMPLGGGMVPQSNMAESPIHLPALSPRRQVLTNGKSRFQVTQAGGMSGPHTLMPKQKEFGSPFPPNPGKGGGRDLRSFRGSWEGPAQIPWEAGGTRAASAGGGPAVSSPGLRLATEAVGWPPDPVCVHSGSGRLARAGRDDEASIPPGRSRCAGLLSVAVP</sequence>
<gene>
    <name evidence="2" type="ORF">MDA_GLEAN10011547</name>
</gene>
<feature type="region of interest" description="Disordered" evidence="1">
    <location>
        <begin position="148"/>
        <end position="168"/>
    </location>
</feature>
<reference evidence="3" key="1">
    <citation type="journal article" date="2013" name="Science">
        <title>Comparative analysis of bat genomes provides insight into the evolution of flight and immunity.</title>
        <authorList>
            <person name="Zhang G."/>
            <person name="Cowled C."/>
            <person name="Shi Z."/>
            <person name="Huang Z."/>
            <person name="Bishop-Lilly K.A."/>
            <person name="Fang X."/>
            <person name="Wynne J.W."/>
            <person name="Xiong Z."/>
            <person name="Baker M.L."/>
            <person name="Zhao W."/>
            <person name="Tachedjian M."/>
            <person name="Zhu Y."/>
            <person name="Zhou P."/>
            <person name="Jiang X."/>
            <person name="Ng J."/>
            <person name="Yang L."/>
            <person name="Wu L."/>
            <person name="Xiao J."/>
            <person name="Feng Y."/>
            <person name="Chen Y."/>
            <person name="Sun X."/>
            <person name="Zhang Y."/>
            <person name="Marsh G.A."/>
            <person name="Crameri G."/>
            <person name="Broder C.C."/>
            <person name="Frey K.G."/>
            <person name="Wang L.F."/>
            <person name="Wang J."/>
        </authorList>
    </citation>
    <scope>NUCLEOTIDE SEQUENCE [LARGE SCALE GENOMIC DNA]</scope>
</reference>
<dbReference type="EMBL" id="KB110672">
    <property type="protein sequence ID" value="ELK26824.1"/>
    <property type="molecule type" value="Genomic_DNA"/>
</dbReference>